<dbReference type="SUPFAM" id="SSF56801">
    <property type="entry name" value="Acetyl-CoA synthetase-like"/>
    <property type="match status" value="1"/>
</dbReference>
<feature type="domain" description="AMP-dependent synthetase/ligase" evidence="4">
    <location>
        <begin position="34"/>
        <end position="262"/>
    </location>
</feature>
<keyword evidence="3" id="KW-0576">Peroxisome</keyword>
<protein>
    <submittedName>
        <fullName evidence="7">4-coumarate--CoA ligase 1</fullName>
    </submittedName>
</protein>
<dbReference type="InterPro" id="IPR042099">
    <property type="entry name" value="ANL_N_sf"/>
</dbReference>
<evidence type="ECO:0000313" key="6">
    <source>
        <dbReference type="Proteomes" id="UP000694920"/>
    </source>
</evidence>
<dbReference type="KEGG" id="ccin:107263994"/>
<keyword evidence="6" id="KW-1185">Reference proteome</keyword>
<dbReference type="GO" id="GO:0004467">
    <property type="term" value="F:long-chain fatty acid-CoA ligase activity"/>
    <property type="evidence" value="ECO:0007669"/>
    <property type="project" value="TreeGrafter"/>
</dbReference>
<dbReference type="GO" id="GO:0046949">
    <property type="term" value="P:fatty-acyl-CoA biosynthetic process"/>
    <property type="evidence" value="ECO:0007669"/>
    <property type="project" value="TreeGrafter"/>
</dbReference>
<evidence type="ECO:0000256" key="1">
    <source>
        <dbReference type="ARBA" id="ARBA00004275"/>
    </source>
</evidence>
<evidence type="ECO:0000259" key="4">
    <source>
        <dbReference type="Pfam" id="PF00501"/>
    </source>
</evidence>
<accession>A0AAJ7RAZ4</accession>
<dbReference type="GeneID" id="107263994"/>
<dbReference type="Gene3D" id="3.40.50.12780">
    <property type="entry name" value="N-terminal domain of ligase-like"/>
    <property type="match status" value="1"/>
</dbReference>
<evidence type="ECO:0000256" key="3">
    <source>
        <dbReference type="ARBA" id="ARBA00023140"/>
    </source>
</evidence>
<sequence length="398" mass="44206">MPPIVISDGDDLPSGCLKFDDMIADGIDDFEKIEKTGVGYQDTIFLPYSSGTTGLPKGVEISHKNIVSCIGQMSHEAINPTIEATKSYQDIIPVILPMFHIFALTLCVCKGLCYGAKLVCVPRFSTERFLQVLHKSRPTLIYVAPPIMQFLAYNDKVTRSHLESLRVIISGAASLSNECIKRFQNRAPSDLAIAQGYGLTETSPTLTLRKDSYQDINSTGFIIPNTQFRIVEYQKKKLGCNLGFDEVGEIYVRGPQIMKGYYKNPKATAESMDGDWFKTGDLGFVKNDGAVFITGRLKELIKVKGLQVSPLELEEVLQTHENITDVAVIGVENDRFGEIPMAFVVSKPGSKISEDDIKDFVAQRLTKHKHLGHVKFVQQIPKSSAGKILRKELRRIAT</sequence>
<keyword evidence="7" id="KW-0436">Ligase</keyword>
<comment type="subcellular location">
    <subcellularLocation>
        <location evidence="1">Peroxisome</location>
    </subcellularLocation>
</comment>
<dbReference type="PROSITE" id="PS00455">
    <property type="entry name" value="AMP_BINDING"/>
    <property type="match status" value="1"/>
</dbReference>
<name>A0AAJ7RAZ4_CEPCN</name>
<gene>
    <name evidence="7" type="primary">LOC107263994</name>
</gene>
<dbReference type="GO" id="GO:0005777">
    <property type="term" value="C:peroxisome"/>
    <property type="evidence" value="ECO:0007669"/>
    <property type="project" value="UniProtKB-SubCell"/>
</dbReference>
<evidence type="ECO:0000256" key="2">
    <source>
        <dbReference type="ARBA" id="ARBA00006432"/>
    </source>
</evidence>
<reference evidence="7" key="1">
    <citation type="submission" date="2025-08" db="UniProtKB">
        <authorList>
            <consortium name="RefSeq"/>
        </authorList>
    </citation>
    <scope>IDENTIFICATION</scope>
</reference>
<organism evidence="6 7">
    <name type="scientific">Cephus cinctus</name>
    <name type="common">Wheat stem sawfly</name>
    <dbReference type="NCBI Taxonomy" id="211228"/>
    <lineage>
        <taxon>Eukaryota</taxon>
        <taxon>Metazoa</taxon>
        <taxon>Ecdysozoa</taxon>
        <taxon>Arthropoda</taxon>
        <taxon>Hexapoda</taxon>
        <taxon>Insecta</taxon>
        <taxon>Pterygota</taxon>
        <taxon>Neoptera</taxon>
        <taxon>Endopterygota</taxon>
        <taxon>Hymenoptera</taxon>
        <taxon>Cephoidea</taxon>
        <taxon>Cephidae</taxon>
        <taxon>Cephus</taxon>
    </lineage>
</organism>
<dbReference type="AlphaFoldDB" id="A0AAJ7RAZ4"/>
<dbReference type="InterPro" id="IPR025110">
    <property type="entry name" value="AMP-bd_C"/>
</dbReference>
<dbReference type="Gene3D" id="3.30.300.30">
    <property type="match status" value="1"/>
</dbReference>
<dbReference type="PANTHER" id="PTHR24096:SF422">
    <property type="entry name" value="BCDNA.GH02901"/>
    <property type="match status" value="1"/>
</dbReference>
<dbReference type="PANTHER" id="PTHR24096">
    <property type="entry name" value="LONG-CHAIN-FATTY-ACID--COA LIGASE"/>
    <property type="match status" value="1"/>
</dbReference>
<dbReference type="RefSeq" id="XP_024937111.1">
    <property type="nucleotide sequence ID" value="XM_025081343.1"/>
</dbReference>
<proteinExistence type="inferred from homology"/>
<evidence type="ECO:0000259" key="5">
    <source>
        <dbReference type="Pfam" id="PF13193"/>
    </source>
</evidence>
<evidence type="ECO:0000313" key="7">
    <source>
        <dbReference type="RefSeq" id="XP_024937111.1"/>
    </source>
</evidence>
<dbReference type="Pfam" id="PF13193">
    <property type="entry name" value="AMP-binding_C"/>
    <property type="match status" value="1"/>
</dbReference>
<dbReference type="FunFam" id="3.30.300.30:FF:000007">
    <property type="entry name" value="4-coumarate--CoA ligase 2"/>
    <property type="match status" value="1"/>
</dbReference>
<dbReference type="Proteomes" id="UP000694920">
    <property type="component" value="Unplaced"/>
</dbReference>
<dbReference type="InterPro" id="IPR020845">
    <property type="entry name" value="AMP-binding_CS"/>
</dbReference>
<dbReference type="InterPro" id="IPR000873">
    <property type="entry name" value="AMP-dep_synth/lig_dom"/>
</dbReference>
<comment type="similarity">
    <text evidence="2">Belongs to the ATP-dependent AMP-binding enzyme family.</text>
</comment>
<dbReference type="Pfam" id="PF00501">
    <property type="entry name" value="AMP-binding"/>
    <property type="match status" value="1"/>
</dbReference>
<dbReference type="InterPro" id="IPR045851">
    <property type="entry name" value="AMP-bd_C_sf"/>
</dbReference>
<feature type="domain" description="AMP-binding enzyme C-terminal" evidence="5">
    <location>
        <begin position="312"/>
        <end position="387"/>
    </location>
</feature>